<evidence type="ECO:0000256" key="14">
    <source>
        <dbReference type="RuleBase" id="RU363013"/>
    </source>
</evidence>
<dbReference type="PANTHER" id="PTHR21139">
    <property type="entry name" value="TRIOSEPHOSPHATE ISOMERASE"/>
    <property type="match status" value="1"/>
</dbReference>
<keyword evidence="9 13" id="KW-0963">Cytoplasm</keyword>
<evidence type="ECO:0000256" key="5">
    <source>
        <dbReference type="ARBA" id="ARBA00011738"/>
    </source>
</evidence>
<dbReference type="PROSITE" id="PS00171">
    <property type="entry name" value="TIM_1"/>
    <property type="match status" value="1"/>
</dbReference>
<dbReference type="Pfam" id="PF00121">
    <property type="entry name" value="TIM"/>
    <property type="match status" value="1"/>
</dbReference>
<dbReference type="GO" id="GO:0006094">
    <property type="term" value="P:gluconeogenesis"/>
    <property type="evidence" value="ECO:0007669"/>
    <property type="project" value="UniProtKB-UniRule"/>
</dbReference>
<evidence type="ECO:0000256" key="11">
    <source>
        <dbReference type="ARBA" id="ARBA00023235"/>
    </source>
</evidence>
<comment type="similarity">
    <text evidence="4 13 14">Belongs to the triosephosphate isomerase family.</text>
</comment>
<evidence type="ECO:0000256" key="4">
    <source>
        <dbReference type="ARBA" id="ARBA00007422"/>
    </source>
</evidence>
<reference evidence="15 16" key="1">
    <citation type="submission" date="2019-07" db="EMBL/GenBank/DDBJ databases">
        <title>Genomes of sea-ice associated Colwellia species.</title>
        <authorList>
            <person name="Bowman J.P."/>
        </authorList>
    </citation>
    <scope>NUCLEOTIDE SEQUENCE [LARGE SCALE GENOMIC DNA]</scope>
    <source>
        <strain evidence="15 16">ACAM 459</strain>
    </source>
</reference>
<gene>
    <name evidence="13" type="primary">tpiA</name>
    <name evidence="15" type="ORF">ESZ36_15160</name>
</gene>
<evidence type="ECO:0000313" key="16">
    <source>
        <dbReference type="Proteomes" id="UP000321822"/>
    </source>
</evidence>
<organism evidence="15 16">
    <name type="scientific">Colwellia demingiae</name>
    <dbReference type="NCBI Taxonomy" id="89401"/>
    <lineage>
        <taxon>Bacteria</taxon>
        <taxon>Pseudomonadati</taxon>
        <taxon>Pseudomonadota</taxon>
        <taxon>Gammaproteobacteria</taxon>
        <taxon>Alteromonadales</taxon>
        <taxon>Colwelliaceae</taxon>
        <taxon>Colwellia</taxon>
    </lineage>
</organism>
<dbReference type="GO" id="GO:0004807">
    <property type="term" value="F:triose-phosphate isomerase activity"/>
    <property type="evidence" value="ECO:0007669"/>
    <property type="project" value="UniProtKB-UniRule"/>
</dbReference>
<dbReference type="NCBIfam" id="TIGR00419">
    <property type="entry name" value="tim"/>
    <property type="match status" value="1"/>
</dbReference>
<keyword evidence="16" id="KW-1185">Reference proteome</keyword>
<dbReference type="RefSeq" id="WP_146789403.1">
    <property type="nucleotide sequence ID" value="NZ_VOLT01000007.1"/>
</dbReference>
<comment type="pathway">
    <text evidence="13 14">Carbohydrate degradation; glycolysis; D-glyceraldehyde 3-phosphate from glycerone phosphate: step 1/1.</text>
</comment>
<dbReference type="InterPro" id="IPR020861">
    <property type="entry name" value="Triosephosphate_isomerase_AS"/>
</dbReference>
<dbReference type="InterPro" id="IPR013785">
    <property type="entry name" value="Aldolase_TIM"/>
</dbReference>
<evidence type="ECO:0000256" key="1">
    <source>
        <dbReference type="ARBA" id="ARBA00000474"/>
    </source>
</evidence>
<feature type="binding site" evidence="13">
    <location>
        <begin position="233"/>
        <end position="234"/>
    </location>
    <ligand>
        <name>substrate</name>
    </ligand>
</feature>
<comment type="caution">
    <text evidence="15">The sequence shown here is derived from an EMBL/GenBank/DDBJ whole genome shotgun (WGS) entry which is preliminary data.</text>
</comment>
<evidence type="ECO:0000256" key="3">
    <source>
        <dbReference type="ARBA" id="ARBA00004939"/>
    </source>
</evidence>
<proteinExistence type="inferred from homology"/>
<protein>
    <recommendedName>
        <fullName evidence="7 13">Triosephosphate isomerase</fullName>
        <shortName evidence="13">TIM</shortName>
        <shortName evidence="13">TPI</shortName>
        <ecNumber evidence="6 13">5.3.1.1</ecNumber>
    </recommendedName>
    <alternativeName>
        <fullName evidence="13">Triose-phosphate isomerase</fullName>
    </alternativeName>
</protein>
<evidence type="ECO:0000313" key="15">
    <source>
        <dbReference type="EMBL" id="TWX66887.1"/>
    </source>
</evidence>
<evidence type="ECO:0000256" key="6">
    <source>
        <dbReference type="ARBA" id="ARBA00011940"/>
    </source>
</evidence>
<evidence type="ECO:0000256" key="9">
    <source>
        <dbReference type="ARBA" id="ARBA00022490"/>
    </source>
</evidence>
<dbReference type="FunFam" id="3.20.20.70:FF:000020">
    <property type="entry name" value="Triosephosphate isomerase"/>
    <property type="match status" value="1"/>
</dbReference>
<dbReference type="PANTHER" id="PTHR21139:SF42">
    <property type="entry name" value="TRIOSEPHOSPHATE ISOMERASE"/>
    <property type="match status" value="1"/>
</dbReference>
<dbReference type="InterPro" id="IPR000652">
    <property type="entry name" value="Triosephosphate_isomerase"/>
</dbReference>
<feature type="active site" description="Proton acceptor" evidence="13">
    <location>
        <position position="167"/>
    </location>
</feature>
<comment type="catalytic activity">
    <reaction evidence="1 13 14">
        <text>D-glyceraldehyde 3-phosphate = dihydroxyacetone phosphate</text>
        <dbReference type="Rhea" id="RHEA:18585"/>
        <dbReference type="ChEBI" id="CHEBI:57642"/>
        <dbReference type="ChEBI" id="CHEBI:59776"/>
        <dbReference type="EC" id="5.3.1.1"/>
    </reaction>
</comment>
<evidence type="ECO:0000256" key="13">
    <source>
        <dbReference type="HAMAP-Rule" id="MF_00147"/>
    </source>
</evidence>
<accession>A0A5C6QDZ9</accession>
<keyword evidence="11 13" id="KW-0413">Isomerase</keyword>
<dbReference type="GO" id="GO:0046166">
    <property type="term" value="P:glyceraldehyde-3-phosphate biosynthetic process"/>
    <property type="evidence" value="ECO:0007669"/>
    <property type="project" value="TreeGrafter"/>
</dbReference>
<keyword evidence="8 13" id="KW-0312">Gluconeogenesis</keyword>
<comment type="subcellular location">
    <subcellularLocation>
        <location evidence="13 14">Cytoplasm</location>
    </subcellularLocation>
</comment>
<evidence type="ECO:0000256" key="10">
    <source>
        <dbReference type="ARBA" id="ARBA00023152"/>
    </source>
</evidence>
<dbReference type="UniPathway" id="UPA00109">
    <property type="reaction ID" value="UER00189"/>
</dbReference>
<dbReference type="HAMAP" id="MF_00147_B">
    <property type="entry name" value="TIM_B"/>
    <property type="match status" value="1"/>
</dbReference>
<dbReference type="InterPro" id="IPR035990">
    <property type="entry name" value="TIM_sf"/>
</dbReference>
<comment type="pathway">
    <text evidence="3">Carbohydrate metabolism; erythritol degradation.</text>
</comment>
<feature type="binding site" evidence="13">
    <location>
        <begin position="9"/>
        <end position="11"/>
    </location>
    <ligand>
        <name>substrate</name>
    </ligand>
</feature>
<dbReference type="GO" id="GO:0006096">
    <property type="term" value="P:glycolytic process"/>
    <property type="evidence" value="ECO:0007669"/>
    <property type="project" value="UniProtKB-UniRule"/>
</dbReference>
<dbReference type="InterPro" id="IPR022896">
    <property type="entry name" value="TrioseP_Isoase_bac/euk"/>
</dbReference>
<dbReference type="Proteomes" id="UP000321822">
    <property type="component" value="Unassembled WGS sequence"/>
</dbReference>
<dbReference type="Gene3D" id="3.20.20.70">
    <property type="entry name" value="Aldolase class I"/>
    <property type="match status" value="1"/>
</dbReference>
<feature type="binding site" evidence="13">
    <location>
        <position position="212"/>
    </location>
    <ligand>
        <name>substrate</name>
    </ligand>
</feature>
<keyword evidence="10 13" id="KW-0324">Glycolysis</keyword>
<dbReference type="UniPathway" id="UPA00138"/>
<dbReference type="EC" id="5.3.1.1" evidence="6 13"/>
<dbReference type="AlphaFoldDB" id="A0A5C6QDZ9"/>
<feature type="binding site" evidence="13">
    <location>
        <position position="173"/>
    </location>
    <ligand>
        <name>substrate</name>
    </ligand>
</feature>
<dbReference type="EMBL" id="VOLT01000007">
    <property type="protein sequence ID" value="TWX66887.1"/>
    <property type="molecule type" value="Genomic_DNA"/>
</dbReference>
<dbReference type="PROSITE" id="PS51440">
    <property type="entry name" value="TIM_2"/>
    <property type="match status" value="1"/>
</dbReference>
<comment type="function">
    <text evidence="12 13">Involved in the gluconeogenesis. Catalyzes stereospecifically the conversion of dihydroxyacetone phosphate (DHAP) to D-glyceraldehyde-3-phosphate (G3P).</text>
</comment>
<evidence type="ECO:0000256" key="8">
    <source>
        <dbReference type="ARBA" id="ARBA00022432"/>
    </source>
</evidence>
<name>A0A5C6QDZ9_9GAMM</name>
<dbReference type="SUPFAM" id="SSF51351">
    <property type="entry name" value="Triosephosphate isomerase (TIM)"/>
    <property type="match status" value="1"/>
</dbReference>
<comment type="pathway">
    <text evidence="2 13 14">Carbohydrate biosynthesis; gluconeogenesis.</text>
</comment>
<dbReference type="OrthoDB" id="9809429at2"/>
<dbReference type="GO" id="GO:0005829">
    <property type="term" value="C:cytosol"/>
    <property type="evidence" value="ECO:0007669"/>
    <property type="project" value="TreeGrafter"/>
</dbReference>
<evidence type="ECO:0000256" key="12">
    <source>
        <dbReference type="ARBA" id="ARBA00055680"/>
    </source>
</evidence>
<dbReference type="CDD" id="cd00311">
    <property type="entry name" value="TIM"/>
    <property type="match status" value="1"/>
</dbReference>
<feature type="active site" description="Electrophile" evidence="13">
    <location>
        <position position="95"/>
    </location>
</feature>
<comment type="subunit">
    <text evidence="5 13 14">Homodimer.</text>
</comment>
<dbReference type="GO" id="GO:0019563">
    <property type="term" value="P:glycerol catabolic process"/>
    <property type="evidence" value="ECO:0007669"/>
    <property type="project" value="TreeGrafter"/>
</dbReference>
<evidence type="ECO:0000256" key="2">
    <source>
        <dbReference type="ARBA" id="ARBA00004742"/>
    </source>
</evidence>
<sequence length="250" mass="27642">MKQTLIIANWKMNGSILANSKLLIAMLKFHNKLQHVELVICPPFPYLHQVKEYMVGSNIKLGAQNVNENNSGAFTGEVSADMLKEFSCRYVLIGHSERRALFQESNDIIAKKITQAMDAGLTPVLCIGESLEQREKGDAQAVILEQLSCVINDIGLKKFKSVVIAYEPIWAIGTGQTASPEQAQKVHRMIRQYIYGLDPILSKSISILYGGSVNEINAAELIKQKDIDGFLFGGASLKSDSLETICKLKI</sequence>
<evidence type="ECO:0000256" key="7">
    <source>
        <dbReference type="ARBA" id="ARBA00019397"/>
    </source>
</evidence>